<dbReference type="GO" id="GO:0003677">
    <property type="term" value="F:DNA binding"/>
    <property type="evidence" value="ECO:0007669"/>
    <property type="project" value="UniProtKB-KW"/>
</dbReference>
<feature type="non-terminal residue" evidence="3">
    <location>
        <position position="1"/>
    </location>
</feature>
<dbReference type="PROSITE" id="PS51253">
    <property type="entry name" value="HTH_CENPB"/>
    <property type="match status" value="1"/>
</dbReference>
<keyword evidence="4" id="KW-1185">Reference proteome</keyword>
<organism evidence="3 4">
    <name type="scientific">Ophiobolus disseminans</name>
    <dbReference type="NCBI Taxonomy" id="1469910"/>
    <lineage>
        <taxon>Eukaryota</taxon>
        <taxon>Fungi</taxon>
        <taxon>Dikarya</taxon>
        <taxon>Ascomycota</taxon>
        <taxon>Pezizomycotina</taxon>
        <taxon>Dothideomycetes</taxon>
        <taxon>Pleosporomycetidae</taxon>
        <taxon>Pleosporales</taxon>
        <taxon>Pleosporineae</taxon>
        <taxon>Phaeosphaeriaceae</taxon>
        <taxon>Ophiobolus</taxon>
    </lineage>
</organism>
<dbReference type="InterPro" id="IPR006600">
    <property type="entry name" value="HTH_CenpB_DNA-bd_dom"/>
</dbReference>
<dbReference type="Pfam" id="PF03221">
    <property type="entry name" value="HTH_Tnp_Tc5"/>
    <property type="match status" value="1"/>
</dbReference>
<dbReference type="AlphaFoldDB" id="A0A6A7ADZ3"/>
<evidence type="ECO:0000313" key="4">
    <source>
        <dbReference type="Proteomes" id="UP000799424"/>
    </source>
</evidence>
<gene>
    <name evidence="3" type="ORF">CC86DRAFT_430522</name>
</gene>
<name>A0A6A7ADZ3_9PLEO</name>
<protein>
    <recommendedName>
        <fullName evidence="2">HTH CENPB-type domain-containing protein</fullName>
    </recommendedName>
</protein>
<dbReference type="EMBL" id="MU006218">
    <property type="protein sequence ID" value="KAF2830938.1"/>
    <property type="molecule type" value="Genomic_DNA"/>
</dbReference>
<dbReference type="Proteomes" id="UP000799424">
    <property type="component" value="Unassembled WGS sequence"/>
</dbReference>
<accession>A0A6A7ADZ3</accession>
<evidence type="ECO:0000313" key="3">
    <source>
        <dbReference type="EMBL" id="KAF2830938.1"/>
    </source>
</evidence>
<proteinExistence type="predicted"/>
<dbReference type="OrthoDB" id="3788460at2759"/>
<evidence type="ECO:0000259" key="2">
    <source>
        <dbReference type="PROSITE" id="PS51253"/>
    </source>
</evidence>
<keyword evidence="1" id="KW-0238">DNA-binding</keyword>
<sequence length="55" mass="6395">QEHKLVLYIEQLTKRRLLPTRAIVQNFASTIAKTGVSESWVTRFINRNDNAIILK</sequence>
<feature type="domain" description="HTH CENPB-type" evidence="2">
    <location>
        <begin position="1"/>
        <end position="54"/>
    </location>
</feature>
<evidence type="ECO:0000256" key="1">
    <source>
        <dbReference type="ARBA" id="ARBA00023125"/>
    </source>
</evidence>
<reference evidence="3" key="1">
    <citation type="journal article" date="2020" name="Stud. Mycol.">
        <title>101 Dothideomycetes genomes: a test case for predicting lifestyles and emergence of pathogens.</title>
        <authorList>
            <person name="Haridas S."/>
            <person name="Albert R."/>
            <person name="Binder M."/>
            <person name="Bloem J."/>
            <person name="Labutti K."/>
            <person name="Salamov A."/>
            <person name="Andreopoulos B."/>
            <person name="Baker S."/>
            <person name="Barry K."/>
            <person name="Bills G."/>
            <person name="Bluhm B."/>
            <person name="Cannon C."/>
            <person name="Castanera R."/>
            <person name="Culley D."/>
            <person name="Daum C."/>
            <person name="Ezra D."/>
            <person name="Gonzalez J."/>
            <person name="Henrissat B."/>
            <person name="Kuo A."/>
            <person name="Liang C."/>
            <person name="Lipzen A."/>
            <person name="Lutzoni F."/>
            <person name="Magnuson J."/>
            <person name="Mondo S."/>
            <person name="Nolan M."/>
            <person name="Ohm R."/>
            <person name="Pangilinan J."/>
            <person name="Park H.-J."/>
            <person name="Ramirez L."/>
            <person name="Alfaro M."/>
            <person name="Sun H."/>
            <person name="Tritt A."/>
            <person name="Yoshinaga Y."/>
            <person name="Zwiers L.-H."/>
            <person name="Turgeon B."/>
            <person name="Goodwin S."/>
            <person name="Spatafora J."/>
            <person name="Crous P."/>
            <person name="Grigoriev I."/>
        </authorList>
    </citation>
    <scope>NUCLEOTIDE SEQUENCE</scope>
    <source>
        <strain evidence="3">CBS 113818</strain>
    </source>
</reference>